<sequence>MKTLILYGFGIGVVDIRSIKKIKDKYEKIVVFISKEPQGKAKEMLEELNDVEINTTLNFYKEAKRKAKEIENAELQDLGDFGDRAMMRDPC</sequence>
<dbReference type="Proteomes" id="UP001232493">
    <property type="component" value="Chromosome"/>
</dbReference>
<keyword evidence="2" id="KW-1185">Reference proteome</keyword>
<dbReference type="EMBL" id="CP069362">
    <property type="protein sequence ID" value="WGS65610.1"/>
    <property type="molecule type" value="Genomic_DNA"/>
</dbReference>
<gene>
    <name evidence="1" type="ORF">JRV97_03385</name>
</gene>
<evidence type="ECO:0000313" key="1">
    <source>
        <dbReference type="EMBL" id="WGS65610.1"/>
    </source>
</evidence>
<evidence type="ECO:0000313" key="2">
    <source>
        <dbReference type="Proteomes" id="UP001232493"/>
    </source>
</evidence>
<proteinExistence type="predicted"/>
<dbReference type="RefSeq" id="WP_281000192.1">
    <property type="nucleotide sequence ID" value="NZ_CP069362.1"/>
</dbReference>
<reference evidence="1 2" key="1">
    <citation type="submission" date="2021-02" db="EMBL/GenBank/DDBJ databases">
        <title>Characterization of Marinitoga sp. nov. str. BP5-C20A.</title>
        <authorList>
            <person name="Erauso G."/>
            <person name="Postec A."/>
        </authorList>
    </citation>
    <scope>NUCLEOTIDE SEQUENCE [LARGE SCALE GENOMIC DNA]</scope>
    <source>
        <strain evidence="1 2">BP5-C20A</strain>
    </source>
</reference>
<accession>A0ABY8PSL6</accession>
<organism evidence="1 2">
    <name type="scientific">Marinitoga aeolica</name>
    <dbReference type="NCBI Taxonomy" id="2809031"/>
    <lineage>
        <taxon>Bacteria</taxon>
        <taxon>Thermotogati</taxon>
        <taxon>Thermotogota</taxon>
        <taxon>Thermotogae</taxon>
        <taxon>Petrotogales</taxon>
        <taxon>Petrotogaceae</taxon>
        <taxon>Marinitoga</taxon>
    </lineage>
</organism>
<protein>
    <submittedName>
        <fullName evidence="1">Uncharacterized protein</fullName>
    </submittedName>
</protein>
<name>A0ABY8PSL6_9BACT</name>